<name>G4CG99_9NEIS</name>
<dbReference type="PATRIC" id="fig|1032488.3.peg.580"/>
<evidence type="ECO:0000313" key="1">
    <source>
        <dbReference type="EMBL" id="EGY53147.1"/>
    </source>
</evidence>
<evidence type="ECO:0000313" key="2">
    <source>
        <dbReference type="Proteomes" id="UP000003019"/>
    </source>
</evidence>
<dbReference type="Proteomes" id="UP000003019">
    <property type="component" value="Unassembled WGS sequence"/>
</dbReference>
<sequence>MKMKLNELSTLSADKFELTYTFNPTHPITRAKLDFEVEIRSTQSHVMRAFQESLIHRLQKENQTEKRTGKLKLFNRAELEADDVAECVALLVGIHGLLDDDDKPVQESKYEQILSDLPWLRTQIKEAAADDEHFLAL</sequence>
<protein>
    <submittedName>
        <fullName evidence="1">Uncharacterized protein</fullName>
    </submittedName>
</protein>
<comment type="caution">
    <text evidence="1">The sequence shown here is derived from an EMBL/GenBank/DDBJ whole genome shotgun (WGS) entry which is preliminary data.</text>
</comment>
<dbReference type="EMBL" id="AGAY01000022">
    <property type="protein sequence ID" value="EGY53147.1"/>
    <property type="molecule type" value="Genomic_DNA"/>
</dbReference>
<dbReference type="STRING" id="1032488.HMPREF9371_0638"/>
<accession>G4CG99</accession>
<dbReference type="HOGENOM" id="CLU_1863040_0_0_4"/>
<proteinExistence type="predicted"/>
<dbReference type="AlphaFoldDB" id="G4CG99"/>
<reference evidence="1 2" key="1">
    <citation type="submission" date="2011-05" db="EMBL/GenBank/DDBJ databases">
        <authorList>
            <person name="Muzny D."/>
            <person name="Qin X."/>
            <person name="Deng J."/>
            <person name="Jiang H."/>
            <person name="Liu Y."/>
            <person name="Qu J."/>
            <person name="Song X.-Z."/>
            <person name="Zhang L."/>
            <person name="Thornton R."/>
            <person name="Coyle M."/>
            <person name="Francisco L."/>
            <person name="Jackson L."/>
            <person name="Javaid M."/>
            <person name="Korchina V."/>
            <person name="Kovar C."/>
            <person name="Mata R."/>
            <person name="Mathew T."/>
            <person name="Ngo R."/>
            <person name="Nguyen L."/>
            <person name="Nguyen N."/>
            <person name="Okwuonu G."/>
            <person name="Ongeri F."/>
            <person name="Pham C."/>
            <person name="Simmons D."/>
            <person name="Wilczek-Boney K."/>
            <person name="Hale W."/>
            <person name="Jakkamsetti A."/>
            <person name="Pham P."/>
            <person name="Ruth R."/>
            <person name="San Lucas F."/>
            <person name="Warren J."/>
            <person name="Zhang J."/>
            <person name="Zhao Z."/>
            <person name="Zhou C."/>
            <person name="Zhu D."/>
            <person name="Lee S."/>
            <person name="Bess C."/>
            <person name="Blankenburg K."/>
            <person name="Forbes L."/>
            <person name="Fu Q."/>
            <person name="Gubbala S."/>
            <person name="Hirani K."/>
            <person name="Jayaseelan J.C."/>
            <person name="Lara F."/>
            <person name="Munidasa M."/>
            <person name="Palculict T."/>
            <person name="Patil S."/>
            <person name="Pu L.-L."/>
            <person name="Saada N."/>
            <person name="Tang L."/>
            <person name="Weissenberger G."/>
            <person name="Zhu Y."/>
            <person name="Hemphill L."/>
            <person name="Shang Y."/>
            <person name="Youmans B."/>
            <person name="Ayvaz T."/>
            <person name="Ross M."/>
            <person name="Santibanez J."/>
            <person name="Aqrawi P."/>
            <person name="Gross S."/>
            <person name="Joshi V."/>
            <person name="Fowler G."/>
            <person name="Nazareth L."/>
            <person name="Reid J."/>
            <person name="Worley K."/>
            <person name="Petrosino J."/>
            <person name="Highlander S."/>
            <person name="Gibbs R."/>
        </authorList>
    </citation>
    <scope>NUCLEOTIDE SEQUENCE [LARGE SCALE GENOMIC DNA]</scope>
    <source>
        <strain evidence="1 2">871</strain>
    </source>
</reference>
<gene>
    <name evidence="1" type="ORF">HMPREF9371_0638</name>
</gene>
<organism evidence="1 2">
    <name type="scientific">Neisseria shayeganii 871</name>
    <dbReference type="NCBI Taxonomy" id="1032488"/>
    <lineage>
        <taxon>Bacteria</taxon>
        <taxon>Pseudomonadati</taxon>
        <taxon>Pseudomonadota</taxon>
        <taxon>Betaproteobacteria</taxon>
        <taxon>Neisseriales</taxon>
        <taxon>Neisseriaceae</taxon>
        <taxon>Neisseria</taxon>
    </lineage>
</organism>
<keyword evidence="2" id="KW-1185">Reference proteome</keyword>